<organism evidence="1 2">
    <name type="scientific">Pistacia integerrima</name>
    <dbReference type="NCBI Taxonomy" id="434235"/>
    <lineage>
        <taxon>Eukaryota</taxon>
        <taxon>Viridiplantae</taxon>
        <taxon>Streptophyta</taxon>
        <taxon>Embryophyta</taxon>
        <taxon>Tracheophyta</taxon>
        <taxon>Spermatophyta</taxon>
        <taxon>Magnoliopsida</taxon>
        <taxon>eudicotyledons</taxon>
        <taxon>Gunneridae</taxon>
        <taxon>Pentapetalae</taxon>
        <taxon>rosids</taxon>
        <taxon>malvids</taxon>
        <taxon>Sapindales</taxon>
        <taxon>Anacardiaceae</taxon>
        <taxon>Pistacia</taxon>
    </lineage>
</organism>
<dbReference type="EMBL" id="CM047736">
    <property type="protein sequence ID" value="KAJ0052562.1"/>
    <property type="molecule type" value="Genomic_DNA"/>
</dbReference>
<protein>
    <submittedName>
        <fullName evidence="1">Uncharacterized protein</fullName>
    </submittedName>
</protein>
<keyword evidence="2" id="KW-1185">Reference proteome</keyword>
<dbReference type="Proteomes" id="UP001163603">
    <property type="component" value="Chromosome 1"/>
</dbReference>
<accession>A0ACC0ZKK1</accession>
<evidence type="ECO:0000313" key="1">
    <source>
        <dbReference type="EMBL" id="KAJ0052562.1"/>
    </source>
</evidence>
<name>A0ACC0ZKK1_9ROSI</name>
<reference evidence="2" key="1">
    <citation type="journal article" date="2023" name="G3 (Bethesda)">
        <title>Genome assembly and association tests identify interacting loci associated with vigor, precocity, and sex in interspecific pistachio rootstocks.</title>
        <authorList>
            <person name="Palmer W."/>
            <person name="Jacygrad E."/>
            <person name="Sagayaradj S."/>
            <person name="Cavanaugh K."/>
            <person name="Han R."/>
            <person name="Bertier L."/>
            <person name="Beede B."/>
            <person name="Kafkas S."/>
            <person name="Golino D."/>
            <person name="Preece J."/>
            <person name="Michelmore R."/>
        </authorList>
    </citation>
    <scope>NUCLEOTIDE SEQUENCE [LARGE SCALE GENOMIC DNA]</scope>
</reference>
<sequence>MIEYLPHEVALCILSRLPVTSLLQCKLVCRAWYNLTQNPDLVTLHFSRSGENDPCLILHCDYPIRNQLYSLELSTGNEENQRVNKIRVPMLPEFNVVGSSKGLLCLRDSLTKDSLYIYNPFTGGYVKLPKPMRLSNQDAVFGFGFRPETKEYKMVMICCYQIPSGFHFSSEIIPPKSQVHIFTLGCLSWRHVGNIPYYPLQRPGQVLINGRLHWRTQPQKRRSPRLLISFDLADEQFRVVPKPGDLDTYKLSLVVLGGFLSAAVHRNHRQCDIWVMKAYDVKESWTKQFSIGIHVPRGLEQDVAQSFRASKFYRNRSSFQVLCLLKNGDLLLDYKCRALVSYNPRNDTFKDLSFHGIPNWFEPFVHEGNLTLINM</sequence>
<proteinExistence type="predicted"/>
<gene>
    <name evidence="1" type="ORF">Pint_01896</name>
</gene>
<comment type="caution">
    <text evidence="1">The sequence shown here is derived from an EMBL/GenBank/DDBJ whole genome shotgun (WGS) entry which is preliminary data.</text>
</comment>
<evidence type="ECO:0000313" key="2">
    <source>
        <dbReference type="Proteomes" id="UP001163603"/>
    </source>
</evidence>